<dbReference type="Pfam" id="PF00090">
    <property type="entry name" value="TSP_1"/>
    <property type="match status" value="1"/>
</dbReference>
<dbReference type="Proteomes" id="UP000828390">
    <property type="component" value="Unassembled WGS sequence"/>
</dbReference>
<dbReference type="PANTHER" id="PTHR22906">
    <property type="entry name" value="PROPERDIN"/>
    <property type="match status" value="1"/>
</dbReference>
<dbReference type="AlphaFoldDB" id="A0A9D4MYZ0"/>
<gene>
    <name evidence="3" type="ORF">DPMN_008711</name>
</gene>
<comment type="caution">
    <text evidence="3">The sequence shown here is derived from an EMBL/GenBank/DDBJ whole genome shotgun (WGS) entry which is preliminary data.</text>
</comment>
<dbReference type="PANTHER" id="PTHR22906:SF21">
    <property type="entry name" value="SEMA DOMAIN-CONTAINING PROTEIN"/>
    <property type="match status" value="1"/>
</dbReference>
<accession>A0A9D4MYZ0</accession>
<dbReference type="PROSITE" id="PS50092">
    <property type="entry name" value="TSP1"/>
    <property type="match status" value="1"/>
</dbReference>
<keyword evidence="2" id="KW-1015">Disulfide bond</keyword>
<proteinExistence type="predicted"/>
<keyword evidence="1" id="KW-0677">Repeat</keyword>
<dbReference type="InterPro" id="IPR036383">
    <property type="entry name" value="TSP1_rpt_sf"/>
</dbReference>
<dbReference type="EMBL" id="JAIWYP010000001">
    <property type="protein sequence ID" value="KAH3884725.1"/>
    <property type="molecule type" value="Genomic_DNA"/>
</dbReference>
<evidence type="ECO:0000313" key="3">
    <source>
        <dbReference type="EMBL" id="KAH3884725.1"/>
    </source>
</evidence>
<evidence type="ECO:0000313" key="4">
    <source>
        <dbReference type="Proteomes" id="UP000828390"/>
    </source>
</evidence>
<sequence length="73" mass="8128">MLCYSYPAVDGVWNAWTAWNECSHTCGYGNRNRSRTCRGPFHDGAECPGLPDDVETCNAFSCPGKYGFHFDAN</sequence>
<organism evidence="3 4">
    <name type="scientific">Dreissena polymorpha</name>
    <name type="common">Zebra mussel</name>
    <name type="synonym">Mytilus polymorpha</name>
    <dbReference type="NCBI Taxonomy" id="45954"/>
    <lineage>
        <taxon>Eukaryota</taxon>
        <taxon>Metazoa</taxon>
        <taxon>Spiralia</taxon>
        <taxon>Lophotrochozoa</taxon>
        <taxon>Mollusca</taxon>
        <taxon>Bivalvia</taxon>
        <taxon>Autobranchia</taxon>
        <taxon>Heteroconchia</taxon>
        <taxon>Euheterodonta</taxon>
        <taxon>Imparidentia</taxon>
        <taxon>Neoheterodontei</taxon>
        <taxon>Myida</taxon>
        <taxon>Dreissenoidea</taxon>
        <taxon>Dreissenidae</taxon>
        <taxon>Dreissena</taxon>
    </lineage>
</organism>
<dbReference type="Gene3D" id="2.20.100.10">
    <property type="entry name" value="Thrombospondin type-1 (TSP1) repeat"/>
    <property type="match status" value="1"/>
</dbReference>
<reference evidence="3" key="2">
    <citation type="submission" date="2020-11" db="EMBL/GenBank/DDBJ databases">
        <authorList>
            <person name="McCartney M.A."/>
            <person name="Auch B."/>
            <person name="Kono T."/>
            <person name="Mallez S."/>
            <person name="Becker A."/>
            <person name="Gohl D.M."/>
            <person name="Silverstein K.A.T."/>
            <person name="Koren S."/>
            <person name="Bechman K.B."/>
            <person name="Herman A."/>
            <person name="Abrahante J.E."/>
            <person name="Garbe J."/>
        </authorList>
    </citation>
    <scope>NUCLEOTIDE SEQUENCE</scope>
    <source>
        <strain evidence="3">Duluth1</strain>
        <tissue evidence="3">Whole animal</tissue>
    </source>
</reference>
<protein>
    <submittedName>
        <fullName evidence="3">Uncharacterized protein</fullName>
    </submittedName>
</protein>
<dbReference type="SMART" id="SM00209">
    <property type="entry name" value="TSP1"/>
    <property type="match status" value="1"/>
</dbReference>
<dbReference type="InterPro" id="IPR052065">
    <property type="entry name" value="Compl_asym_regulator"/>
</dbReference>
<dbReference type="SUPFAM" id="SSF82895">
    <property type="entry name" value="TSP-1 type 1 repeat"/>
    <property type="match status" value="1"/>
</dbReference>
<reference evidence="3" key="1">
    <citation type="journal article" date="2019" name="bioRxiv">
        <title>The Genome of the Zebra Mussel, Dreissena polymorpha: A Resource for Invasive Species Research.</title>
        <authorList>
            <person name="McCartney M.A."/>
            <person name="Auch B."/>
            <person name="Kono T."/>
            <person name="Mallez S."/>
            <person name="Zhang Y."/>
            <person name="Obille A."/>
            <person name="Becker A."/>
            <person name="Abrahante J.E."/>
            <person name="Garbe J."/>
            <person name="Badalamenti J.P."/>
            <person name="Herman A."/>
            <person name="Mangelson H."/>
            <person name="Liachko I."/>
            <person name="Sullivan S."/>
            <person name="Sone E.D."/>
            <person name="Koren S."/>
            <person name="Silverstein K.A.T."/>
            <person name="Beckman K.B."/>
            <person name="Gohl D.M."/>
        </authorList>
    </citation>
    <scope>NUCLEOTIDE SEQUENCE</scope>
    <source>
        <strain evidence="3">Duluth1</strain>
        <tissue evidence="3">Whole animal</tissue>
    </source>
</reference>
<evidence type="ECO:0000256" key="2">
    <source>
        <dbReference type="ARBA" id="ARBA00023157"/>
    </source>
</evidence>
<dbReference type="FunFam" id="2.20.100.10:FF:000001">
    <property type="entry name" value="semaphorin-5A isoform X1"/>
    <property type="match status" value="1"/>
</dbReference>
<evidence type="ECO:0000256" key="1">
    <source>
        <dbReference type="ARBA" id="ARBA00022737"/>
    </source>
</evidence>
<dbReference type="PRINTS" id="PR01705">
    <property type="entry name" value="TSP1REPEAT"/>
</dbReference>
<keyword evidence="4" id="KW-1185">Reference proteome</keyword>
<dbReference type="InterPro" id="IPR000884">
    <property type="entry name" value="TSP1_rpt"/>
</dbReference>
<name>A0A9D4MYZ0_DREPO</name>